<accession>A0ABU1ALA2</accession>
<comment type="subcellular location">
    <subcellularLocation>
        <location evidence="5">Cytoplasm</location>
    </subcellularLocation>
</comment>
<proteinExistence type="inferred from homology"/>
<keyword evidence="5 7" id="KW-0418">Kinase</keyword>
<dbReference type="InterPro" id="IPR001977">
    <property type="entry name" value="Depp_CoAkinase"/>
</dbReference>
<dbReference type="HAMAP" id="MF_00376">
    <property type="entry name" value="Dephospho_CoA_kinase"/>
    <property type="match status" value="1"/>
</dbReference>
<keyword evidence="5" id="KW-0963">Cytoplasm</keyword>
<feature type="binding site" evidence="5">
    <location>
        <begin position="24"/>
        <end position="29"/>
    </location>
    <ligand>
        <name>ATP</name>
        <dbReference type="ChEBI" id="CHEBI:30616"/>
    </ligand>
</feature>
<keyword evidence="8" id="KW-1185">Reference proteome</keyword>
<evidence type="ECO:0000256" key="5">
    <source>
        <dbReference type="HAMAP-Rule" id="MF_00376"/>
    </source>
</evidence>
<keyword evidence="4 5" id="KW-0173">Coenzyme A biosynthesis</keyword>
<evidence type="ECO:0000256" key="4">
    <source>
        <dbReference type="ARBA" id="ARBA00022993"/>
    </source>
</evidence>
<reference evidence="7 8" key="1">
    <citation type="submission" date="2023-04" db="EMBL/GenBank/DDBJ databases">
        <title>A novel bacteria isolated from coastal sediment.</title>
        <authorList>
            <person name="Liu X.-J."/>
            <person name="Du Z.-J."/>
        </authorList>
    </citation>
    <scope>NUCLEOTIDE SEQUENCE [LARGE SCALE GENOMIC DNA]</scope>
    <source>
        <strain evidence="7 8">SDUM461004</strain>
    </source>
</reference>
<dbReference type="SUPFAM" id="SSF52540">
    <property type="entry name" value="P-loop containing nucleoside triphosphate hydrolases"/>
    <property type="match status" value="1"/>
</dbReference>
<dbReference type="NCBIfam" id="TIGR00152">
    <property type="entry name" value="dephospho-CoA kinase"/>
    <property type="match status" value="1"/>
</dbReference>
<dbReference type="Pfam" id="PF01121">
    <property type="entry name" value="CoaE"/>
    <property type="match status" value="1"/>
</dbReference>
<dbReference type="EC" id="2.7.1.24" evidence="5 6"/>
<evidence type="ECO:0000256" key="2">
    <source>
        <dbReference type="ARBA" id="ARBA00022741"/>
    </source>
</evidence>
<comment type="similarity">
    <text evidence="1 5">Belongs to the CoaE family.</text>
</comment>
<gene>
    <name evidence="5 7" type="primary">coaE</name>
    <name evidence="7" type="ORF">QEH59_11085</name>
</gene>
<dbReference type="RefSeq" id="WP_308985433.1">
    <property type="nucleotide sequence ID" value="NZ_JARXIC010000016.1"/>
</dbReference>
<dbReference type="EMBL" id="JARXIC010000016">
    <property type="protein sequence ID" value="MDQ8194973.1"/>
    <property type="molecule type" value="Genomic_DNA"/>
</dbReference>
<sequence>MDTNASVSEFRLSSRLIGLTGGIGCGKSTVVGFFNDAGWRTIESDAVVRDLLSANTEVQAQLRGRWGEAVFTGSGVDRRAVAARVFEQESELRWLEDLLHPLVREHWQASIEEAPDADWLVEIPLLFEKRLETLFDLTVCVASPPDVVERRMVARGYTGAEVAQRRERQMPLEEKVERADYLISNAGSLEFLKRQTTRLIEQITTL</sequence>
<evidence type="ECO:0000256" key="6">
    <source>
        <dbReference type="NCBIfam" id="TIGR00152"/>
    </source>
</evidence>
<comment type="function">
    <text evidence="5">Catalyzes the phosphorylation of the 3'-hydroxyl group of dephosphocoenzyme A to form coenzyme A.</text>
</comment>
<keyword evidence="3 5" id="KW-0067">ATP-binding</keyword>
<dbReference type="PANTHER" id="PTHR10695">
    <property type="entry name" value="DEPHOSPHO-COA KINASE-RELATED"/>
    <property type="match status" value="1"/>
</dbReference>
<dbReference type="PANTHER" id="PTHR10695:SF46">
    <property type="entry name" value="BIFUNCTIONAL COENZYME A SYNTHASE-RELATED"/>
    <property type="match status" value="1"/>
</dbReference>
<evidence type="ECO:0000313" key="8">
    <source>
        <dbReference type="Proteomes" id="UP001243717"/>
    </source>
</evidence>
<comment type="caution">
    <text evidence="7">The sequence shown here is derived from an EMBL/GenBank/DDBJ whole genome shotgun (WGS) entry which is preliminary data.</text>
</comment>
<dbReference type="Proteomes" id="UP001243717">
    <property type="component" value="Unassembled WGS sequence"/>
</dbReference>
<dbReference type="CDD" id="cd02022">
    <property type="entry name" value="DPCK"/>
    <property type="match status" value="1"/>
</dbReference>
<dbReference type="PROSITE" id="PS51219">
    <property type="entry name" value="DPCK"/>
    <property type="match status" value="1"/>
</dbReference>
<evidence type="ECO:0000313" key="7">
    <source>
        <dbReference type="EMBL" id="MDQ8194973.1"/>
    </source>
</evidence>
<evidence type="ECO:0000256" key="3">
    <source>
        <dbReference type="ARBA" id="ARBA00022840"/>
    </source>
</evidence>
<organism evidence="7 8">
    <name type="scientific">Thalassobacterium sedimentorum</name>
    <dbReference type="NCBI Taxonomy" id="3041258"/>
    <lineage>
        <taxon>Bacteria</taxon>
        <taxon>Pseudomonadati</taxon>
        <taxon>Verrucomicrobiota</taxon>
        <taxon>Opitutia</taxon>
        <taxon>Puniceicoccales</taxon>
        <taxon>Coraliomargaritaceae</taxon>
        <taxon>Thalassobacterium</taxon>
    </lineage>
</organism>
<comment type="catalytic activity">
    <reaction evidence="5">
        <text>3'-dephospho-CoA + ATP = ADP + CoA + H(+)</text>
        <dbReference type="Rhea" id="RHEA:18245"/>
        <dbReference type="ChEBI" id="CHEBI:15378"/>
        <dbReference type="ChEBI" id="CHEBI:30616"/>
        <dbReference type="ChEBI" id="CHEBI:57287"/>
        <dbReference type="ChEBI" id="CHEBI:57328"/>
        <dbReference type="ChEBI" id="CHEBI:456216"/>
        <dbReference type="EC" id="2.7.1.24"/>
    </reaction>
</comment>
<keyword evidence="2 5" id="KW-0547">Nucleotide-binding</keyword>
<evidence type="ECO:0000256" key="1">
    <source>
        <dbReference type="ARBA" id="ARBA00009018"/>
    </source>
</evidence>
<protein>
    <recommendedName>
        <fullName evidence="5 6">Dephospho-CoA kinase</fullName>
        <ecNumber evidence="5 6">2.7.1.24</ecNumber>
    </recommendedName>
    <alternativeName>
        <fullName evidence="5">Dephosphocoenzyme A kinase</fullName>
    </alternativeName>
</protein>
<dbReference type="GO" id="GO:0004140">
    <property type="term" value="F:dephospho-CoA kinase activity"/>
    <property type="evidence" value="ECO:0007669"/>
    <property type="project" value="UniProtKB-EC"/>
</dbReference>
<comment type="pathway">
    <text evidence="5">Cofactor biosynthesis; coenzyme A biosynthesis; CoA from (R)-pantothenate: step 5/5.</text>
</comment>
<name>A0ABU1ALA2_9BACT</name>
<keyword evidence="5 7" id="KW-0808">Transferase</keyword>
<dbReference type="Gene3D" id="3.40.50.300">
    <property type="entry name" value="P-loop containing nucleotide triphosphate hydrolases"/>
    <property type="match status" value="1"/>
</dbReference>
<dbReference type="InterPro" id="IPR027417">
    <property type="entry name" value="P-loop_NTPase"/>
</dbReference>